<evidence type="ECO:0000313" key="1">
    <source>
        <dbReference type="EMBL" id="NMQ19170.1"/>
    </source>
</evidence>
<name>A0ABX1TMM4_9GAMM</name>
<accession>A0ABX1TMM4</accession>
<dbReference type="EMBL" id="SPMZ01000022">
    <property type="protein sequence ID" value="NMQ19170.1"/>
    <property type="molecule type" value="Genomic_DNA"/>
</dbReference>
<keyword evidence="2" id="KW-1185">Reference proteome</keyword>
<evidence type="ECO:0000313" key="2">
    <source>
        <dbReference type="Proteomes" id="UP000760480"/>
    </source>
</evidence>
<sequence>MSTQLSRFFQNRSWLDAIVTVYGADIDLGNRKAWQKVSRQNAAFARIHDKTYISVTSNFKRILNYSNLRKKFAKKGLWCWWSYLQHGLGFLGLVAPISVAQGFDKVLFASTDEYVYGLPWGSHPTVDGLTQWSNTEVMTECDNWTRLEKIRYIVRLRQPVSLRSCWRDETGGNCCVCRACIVDVASLLTEDANPSAYGYLFDGITPESTLAIFKPGTVMFKSHADEPDYHQWLAVQEILRGKLGKGADFGKFQRFAVKIAQLRLEDYFVDLPPRWQT</sequence>
<proteinExistence type="predicted"/>
<protein>
    <submittedName>
        <fullName evidence="1">Uncharacterized protein</fullName>
    </submittedName>
</protein>
<comment type="caution">
    <text evidence="1">The sequence shown here is derived from an EMBL/GenBank/DDBJ whole genome shotgun (WGS) entry which is preliminary data.</text>
</comment>
<dbReference type="Proteomes" id="UP000760480">
    <property type="component" value="Unassembled WGS sequence"/>
</dbReference>
<dbReference type="RefSeq" id="WP_169248430.1">
    <property type="nucleotide sequence ID" value="NZ_SPMZ01000022.1"/>
</dbReference>
<gene>
    <name evidence="1" type="ORF">E4P82_08140</name>
</gene>
<reference evidence="1 2" key="1">
    <citation type="submission" date="2019-03" db="EMBL/GenBank/DDBJ databases">
        <title>Metabolic reconstructions from genomes of highly enriched 'Candidatus Accumulibacter' and 'Candidatus Competibacter' bioreactor populations.</title>
        <authorList>
            <person name="Annavajhala M.K."/>
            <person name="Welles L."/>
            <person name="Abbas B."/>
            <person name="Sorokin D."/>
            <person name="Park H."/>
            <person name="Van Loosdrecht M."/>
            <person name="Chandran K."/>
        </authorList>
    </citation>
    <scope>NUCLEOTIDE SEQUENCE [LARGE SCALE GENOMIC DNA]</scope>
    <source>
        <strain evidence="1 2">SBR_G</strain>
    </source>
</reference>
<organism evidence="1 2">
    <name type="scientific">Candidatus Competibacter phosphatis</name>
    <dbReference type="NCBI Taxonomy" id="221280"/>
    <lineage>
        <taxon>Bacteria</taxon>
        <taxon>Pseudomonadati</taxon>
        <taxon>Pseudomonadota</taxon>
        <taxon>Gammaproteobacteria</taxon>
        <taxon>Candidatus Competibacteraceae</taxon>
        <taxon>Candidatus Competibacter</taxon>
    </lineage>
</organism>